<organism evidence="6 7">
    <name type="scientific">Polaribacter glomeratus</name>
    <dbReference type="NCBI Taxonomy" id="102"/>
    <lineage>
        <taxon>Bacteria</taxon>
        <taxon>Pseudomonadati</taxon>
        <taxon>Bacteroidota</taxon>
        <taxon>Flavobacteriia</taxon>
        <taxon>Flavobacteriales</taxon>
        <taxon>Flavobacteriaceae</taxon>
    </lineage>
</organism>
<dbReference type="EMBL" id="MSCM01000002">
    <property type="protein sequence ID" value="PQJ76292.1"/>
    <property type="molecule type" value="Genomic_DNA"/>
</dbReference>
<protein>
    <recommendedName>
        <fullName evidence="5">HTH luxR-type domain-containing protein</fullName>
    </recommendedName>
</protein>
<comment type="caution">
    <text evidence="6">The sequence shown here is derived from an EMBL/GenBank/DDBJ whole genome shotgun (WGS) entry which is preliminary data.</text>
</comment>
<dbReference type="PROSITE" id="PS00622">
    <property type="entry name" value="HTH_LUXR_1"/>
    <property type="match status" value="1"/>
</dbReference>
<dbReference type="RefSeq" id="WP_105021602.1">
    <property type="nucleotide sequence ID" value="NZ_MSCM01000002.1"/>
</dbReference>
<feature type="transmembrane region" description="Helical" evidence="4">
    <location>
        <begin position="255"/>
        <end position="272"/>
    </location>
</feature>
<accession>A0A2S7WGA3</accession>
<gene>
    <name evidence="6" type="ORF">BTO16_10245</name>
</gene>
<feature type="transmembrane region" description="Helical" evidence="4">
    <location>
        <begin position="284"/>
        <end position="301"/>
    </location>
</feature>
<evidence type="ECO:0000313" key="6">
    <source>
        <dbReference type="EMBL" id="PQJ76292.1"/>
    </source>
</evidence>
<dbReference type="Proteomes" id="UP000239068">
    <property type="component" value="Unassembled WGS sequence"/>
</dbReference>
<keyword evidence="1" id="KW-0805">Transcription regulation</keyword>
<evidence type="ECO:0000256" key="1">
    <source>
        <dbReference type="ARBA" id="ARBA00023015"/>
    </source>
</evidence>
<keyword evidence="4" id="KW-1133">Transmembrane helix</keyword>
<dbReference type="PANTHER" id="PTHR44688">
    <property type="entry name" value="DNA-BINDING TRANSCRIPTIONAL ACTIVATOR DEVR_DOSR"/>
    <property type="match status" value="1"/>
</dbReference>
<feature type="transmembrane region" description="Helical" evidence="4">
    <location>
        <begin position="368"/>
        <end position="386"/>
    </location>
</feature>
<dbReference type="PANTHER" id="PTHR44688:SF16">
    <property type="entry name" value="DNA-BINDING TRANSCRIPTIONAL ACTIVATOR DEVR_DOSR"/>
    <property type="match status" value="1"/>
</dbReference>
<evidence type="ECO:0000256" key="2">
    <source>
        <dbReference type="ARBA" id="ARBA00023125"/>
    </source>
</evidence>
<dbReference type="SUPFAM" id="SSF46894">
    <property type="entry name" value="C-terminal effector domain of the bipartite response regulators"/>
    <property type="match status" value="1"/>
</dbReference>
<sequence length="498" mass="58425">MRFFLAKKISFATLLFRIVLPFFIFSSICFTFSQEIRSQNAVKSNSTIFSLSYLQEDKKLLKEEVLLNEFRSMPETGSFGINNGIYWFKLIINKTKETHNLITYIPTHNIDAIDVYQLNGASLNYISSTGNSIARDKLPIDFKFPAFKVNANEVNDNIYFLKVNFPKEANFPIKIINEKVFLNYVLDKKAINSFYYGTCMIIILLNLFFFIKFRESTYLYYFFLLASLMMIFLFYDGSLIQLFRGNEFYYKLELLVHISTLIWFLLFSIKFLNLEKRILHFTNYFYLFPFLVLFFYIRFLYTNNYTFIAIADTIGISAFPVLWLFGIHYLKIIPAAKFYVLGYLLMVPLAVFFIICYPFGLWKVDGDMLIVKIAGWLDIIVFTYAISYRMKTKIINGDLSIKQLKEAIESTQLKLLQKSEIVNPYLVFLEENTISTQPLSLREVDVLKYLNEGSSNKEISEKLFISSNTVKTHIRNIYTKLNINNRLDVKAKIKHLNT</sequence>
<dbReference type="InterPro" id="IPR011622">
    <property type="entry name" value="7TMR_DISM_rcpt_extracell_dom2"/>
</dbReference>
<feature type="transmembrane region" description="Helical" evidence="4">
    <location>
        <begin position="218"/>
        <end position="235"/>
    </location>
</feature>
<dbReference type="PROSITE" id="PS50043">
    <property type="entry name" value="HTH_LUXR_2"/>
    <property type="match status" value="1"/>
</dbReference>
<dbReference type="CDD" id="cd06170">
    <property type="entry name" value="LuxR_C_like"/>
    <property type="match status" value="1"/>
</dbReference>
<dbReference type="Pfam" id="PF07696">
    <property type="entry name" value="7TMR-DISMED2"/>
    <property type="match status" value="1"/>
</dbReference>
<dbReference type="OrthoDB" id="9807565at2"/>
<evidence type="ECO:0000259" key="5">
    <source>
        <dbReference type="PROSITE" id="PS50043"/>
    </source>
</evidence>
<feature type="transmembrane region" description="Helical" evidence="4">
    <location>
        <begin position="12"/>
        <end position="33"/>
    </location>
</feature>
<dbReference type="Gene3D" id="2.60.40.2380">
    <property type="match status" value="1"/>
</dbReference>
<dbReference type="GO" id="GO:0006355">
    <property type="term" value="P:regulation of DNA-templated transcription"/>
    <property type="evidence" value="ECO:0007669"/>
    <property type="project" value="InterPro"/>
</dbReference>
<dbReference type="SMART" id="SM00421">
    <property type="entry name" value="HTH_LUXR"/>
    <property type="match status" value="1"/>
</dbReference>
<dbReference type="InterPro" id="IPR000792">
    <property type="entry name" value="Tscrpt_reg_LuxR_C"/>
</dbReference>
<dbReference type="GO" id="GO:0003677">
    <property type="term" value="F:DNA binding"/>
    <property type="evidence" value="ECO:0007669"/>
    <property type="project" value="UniProtKB-KW"/>
</dbReference>
<keyword evidence="4" id="KW-0812">Transmembrane</keyword>
<feature type="transmembrane region" description="Helical" evidence="4">
    <location>
        <begin position="307"/>
        <end position="326"/>
    </location>
</feature>
<reference evidence="6 7" key="1">
    <citation type="submission" date="2016-12" db="EMBL/GenBank/DDBJ databases">
        <title>Trade-off between light-utilization and light-protection in marine flavobacteria.</title>
        <authorList>
            <person name="Kumagai Y."/>
            <person name="Yoshizawa S."/>
            <person name="Kogure K."/>
            <person name="Iwasaki W."/>
        </authorList>
    </citation>
    <scope>NUCLEOTIDE SEQUENCE [LARGE SCALE GENOMIC DNA]</scope>
    <source>
        <strain evidence="6 7">ATCC 43844</strain>
    </source>
</reference>
<keyword evidence="7" id="KW-1185">Reference proteome</keyword>
<keyword evidence="3" id="KW-0804">Transcription</keyword>
<evidence type="ECO:0000256" key="4">
    <source>
        <dbReference type="SAM" id="Phobius"/>
    </source>
</evidence>
<proteinExistence type="predicted"/>
<feature type="transmembrane region" description="Helical" evidence="4">
    <location>
        <begin position="338"/>
        <end position="362"/>
    </location>
</feature>
<evidence type="ECO:0000256" key="3">
    <source>
        <dbReference type="ARBA" id="ARBA00023163"/>
    </source>
</evidence>
<dbReference type="Pfam" id="PF00196">
    <property type="entry name" value="GerE"/>
    <property type="match status" value="1"/>
</dbReference>
<dbReference type="PRINTS" id="PR00038">
    <property type="entry name" value="HTHLUXR"/>
</dbReference>
<evidence type="ECO:0000313" key="7">
    <source>
        <dbReference type="Proteomes" id="UP000239068"/>
    </source>
</evidence>
<feature type="transmembrane region" description="Helical" evidence="4">
    <location>
        <begin position="193"/>
        <end position="211"/>
    </location>
</feature>
<keyword evidence="2" id="KW-0238">DNA-binding</keyword>
<dbReference type="InterPro" id="IPR011623">
    <property type="entry name" value="7TMR_DISM_rcpt_extracell_dom1"/>
</dbReference>
<dbReference type="Gene3D" id="1.10.10.10">
    <property type="entry name" value="Winged helix-like DNA-binding domain superfamily/Winged helix DNA-binding domain"/>
    <property type="match status" value="1"/>
</dbReference>
<feature type="domain" description="HTH luxR-type" evidence="5">
    <location>
        <begin position="432"/>
        <end position="497"/>
    </location>
</feature>
<dbReference type="InterPro" id="IPR016032">
    <property type="entry name" value="Sig_transdc_resp-reg_C-effctor"/>
</dbReference>
<dbReference type="InterPro" id="IPR036388">
    <property type="entry name" value="WH-like_DNA-bd_sf"/>
</dbReference>
<dbReference type="Pfam" id="PF07695">
    <property type="entry name" value="7TMR-DISM_7TM"/>
    <property type="match status" value="1"/>
</dbReference>
<name>A0A2S7WGA3_9FLAO</name>
<dbReference type="AlphaFoldDB" id="A0A2S7WGA3"/>
<keyword evidence="4" id="KW-0472">Membrane</keyword>